<dbReference type="PANTHER" id="PTHR24369">
    <property type="entry name" value="ANTIGEN BSP, PUTATIVE-RELATED"/>
    <property type="match status" value="1"/>
</dbReference>
<feature type="coiled-coil region" evidence="4">
    <location>
        <begin position="280"/>
        <end position="307"/>
    </location>
</feature>
<keyword evidence="4" id="KW-0175">Coiled coil</keyword>
<dbReference type="EMBL" id="KZ288262">
    <property type="protein sequence ID" value="PBC30432.1"/>
    <property type="molecule type" value="Genomic_DNA"/>
</dbReference>
<evidence type="ECO:0000313" key="5">
    <source>
        <dbReference type="EMBL" id="PBC30432.1"/>
    </source>
</evidence>
<evidence type="ECO:0000256" key="1">
    <source>
        <dbReference type="ARBA" id="ARBA00022614"/>
    </source>
</evidence>
<gene>
    <name evidence="5" type="ORF">APICC_07992</name>
</gene>
<dbReference type="InterPro" id="IPR032675">
    <property type="entry name" value="LRR_dom_sf"/>
</dbReference>
<organism evidence="5 6">
    <name type="scientific">Apis cerana cerana</name>
    <name type="common">Oriental honeybee</name>
    <dbReference type="NCBI Taxonomy" id="94128"/>
    <lineage>
        <taxon>Eukaryota</taxon>
        <taxon>Metazoa</taxon>
        <taxon>Ecdysozoa</taxon>
        <taxon>Arthropoda</taxon>
        <taxon>Hexapoda</taxon>
        <taxon>Insecta</taxon>
        <taxon>Pterygota</taxon>
        <taxon>Neoptera</taxon>
        <taxon>Endopterygota</taxon>
        <taxon>Hymenoptera</taxon>
        <taxon>Apocrita</taxon>
        <taxon>Aculeata</taxon>
        <taxon>Apoidea</taxon>
        <taxon>Anthophila</taxon>
        <taxon>Apidae</taxon>
        <taxon>Apis</taxon>
    </lineage>
</organism>
<evidence type="ECO:0000256" key="3">
    <source>
        <dbReference type="ARBA" id="ARBA00022737"/>
    </source>
</evidence>
<keyword evidence="2" id="KW-0732">Signal</keyword>
<dbReference type="OrthoDB" id="676979at2759"/>
<keyword evidence="5" id="KW-0675">Receptor</keyword>
<dbReference type="Gene3D" id="3.80.10.10">
    <property type="entry name" value="Ribonuclease Inhibitor"/>
    <property type="match status" value="1"/>
</dbReference>
<evidence type="ECO:0000256" key="2">
    <source>
        <dbReference type="ARBA" id="ARBA00022729"/>
    </source>
</evidence>
<dbReference type="GO" id="GO:0005886">
    <property type="term" value="C:plasma membrane"/>
    <property type="evidence" value="ECO:0007669"/>
    <property type="project" value="TreeGrafter"/>
</dbReference>
<dbReference type="SUPFAM" id="SSF52058">
    <property type="entry name" value="L domain-like"/>
    <property type="match status" value="1"/>
</dbReference>
<reference evidence="5 6" key="1">
    <citation type="submission" date="2014-07" db="EMBL/GenBank/DDBJ databases">
        <title>Genomic and transcriptomic analysis on Apis cerana provide comprehensive insights into honey bee biology.</title>
        <authorList>
            <person name="Diao Q."/>
            <person name="Sun L."/>
            <person name="Zheng H."/>
            <person name="Zheng H."/>
            <person name="Xu S."/>
            <person name="Wang S."/>
            <person name="Zeng Z."/>
            <person name="Hu F."/>
            <person name="Su S."/>
            <person name="Wu J."/>
        </authorList>
    </citation>
    <scope>NUCLEOTIDE SEQUENCE [LARGE SCALE GENOMIC DNA]</scope>
    <source>
        <tissue evidence="5">Pupae without intestine</tissue>
    </source>
</reference>
<evidence type="ECO:0000256" key="4">
    <source>
        <dbReference type="SAM" id="Coils"/>
    </source>
</evidence>
<name>A0A2A3EGL1_APICC</name>
<evidence type="ECO:0000313" key="6">
    <source>
        <dbReference type="Proteomes" id="UP000242457"/>
    </source>
</evidence>
<protein>
    <submittedName>
        <fullName evidence="5">G-protein coupled receptor</fullName>
    </submittedName>
</protein>
<keyword evidence="3" id="KW-0677">Repeat</keyword>
<keyword evidence="1" id="KW-0433">Leucine-rich repeat</keyword>
<dbReference type="InterPro" id="IPR001611">
    <property type="entry name" value="Leu-rich_rpt"/>
</dbReference>
<dbReference type="STRING" id="94128.A0A2A3EGL1"/>
<proteinExistence type="predicted"/>
<accession>A0A2A3EGL1</accession>
<keyword evidence="6" id="KW-1185">Reference proteome</keyword>
<dbReference type="Pfam" id="PF13855">
    <property type="entry name" value="LRR_8"/>
    <property type="match status" value="1"/>
</dbReference>
<dbReference type="Proteomes" id="UP000242457">
    <property type="component" value="Unassembled WGS sequence"/>
</dbReference>
<dbReference type="PANTHER" id="PTHR24369:SF210">
    <property type="entry name" value="CHAOPTIN-RELATED"/>
    <property type="match status" value="1"/>
</dbReference>
<sequence>MEGSRGKKLVARCSSTVVEIHSEKLKFVGHFLSEEMFPLLSNWLKRRDFISQLFKTGADNLQTISVPRKDAAYDESVLPFGAVGLNIVESNLSRIQSGSFAKLSESLEQLNITGCGVETIEPGAFSGLGKLKVLGLVDNKIRSIDASWIRDVSRSLKALIAWRNRITEIDPQIYDLLTELEVWDIAHNELAHCLQPESLKKLKKLGTILIAGNPWAYRCRFSMTWYLGRNHVRFIRDWGITDLLIEECLAHEPAAQQDDAILNKCVDRKIGSSDSLPQSVAGLNEQVRELTRKLHNLEADVAALKKSRI</sequence>
<dbReference type="InterPro" id="IPR050541">
    <property type="entry name" value="LRR_TM_domain-containing"/>
</dbReference>
<dbReference type="AlphaFoldDB" id="A0A2A3EGL1"/>